<reference evidence="2 3" key="1">
    <citation type="submission" date="2016-10" db="EMBL/GenBank/DDBJ databases">
        <authorList>
            <person name="de Groot N.N."/>
        </authorList>
    </citation>
    <scope>NUCLEOTIDE SEQUENCE [LARGE SCALE GENOMIC DNA]</scope>
    <source>
        <strain evidence="2 3">CGMCC 1.3702</strain>
    </source>
</reference>
<dbReference type="STRING" id="237679.SAMN04488072_106165"/>
<keyword evidence="1" id="KW-0472">Membrane</keyword>
<dbReference type="PANTHER" id="PTHR43839:SF3">
    <property type="entry name" value="OLIGOPEPTIDE ABC TRANSPORTER, PERMEASE PROTEIN"/>
    <property type="match status" value="1"/>
</dbReference>
<sequence length="150" mass="16840">MALVGTPGVYATVLKKTSEINKNLFVTASSSLGGSKVHIITKHIFPYVKGNLSVLFVKEIILVLGLIGQLGIFDTFLGGTIKRETPPYIHISETHEWAGIVGQWRGFIYGSQWILFFPLCAYIVLLLGFYLISRGLEQKQRKTFYKVPYL</sequence>
<protein>
    <submittedName>
        <fullName evidence="2">Peptide/nickel transport system permease protein</fullName>
    </submittedName>
</protein>
<dbReference type="PANTHER" id="PTHR43839">
    <property type="entry name" value="OPPC IN A BINDING PROTEIN-DEPENDENT TRANSPORT SYSTEM"/>
    <property type="match status" value="1"/>
</dbReference>
<feature type="transmembrane region" description="Helical" evidence="1">
    <location>
        <begin position="113"/>
        <end position="132"/>
    </location>
</feature>
<dbReference type="AlphaFoldDB" id="A0A1I0Y083"/>
<name>A0A1I0Y083_9BACI</name>
<gene>
    <name evidence="2" type="ORF">SAMN04488072_106165</name>
</gene>
<keyword evidence="3" id="KW-1185">Reference proteome</keyword>
<evidence type="ECO:0000313" key="3">
    <source>
        <dbReference type="Proteomes" id="UP000198642"/>
    </source>
</evidence>
<feature type="transmembrane region" description="Helical" evidence="1">
    <location>
        <begin position="52"/>
        <end position="73"/>
    </location>
</feature>
<accession>A0A1I0Y083</accession>
<evidence type="ECO:0000256" key="1">
    <source>
        <dbReference type="SAM" id="Phobius"/>
    </source>
</evidence>
<evidence type="ECO:0000313" key="2">
    <source>
        <dbReference type="EMBL" id="SFB06675.1"/>
    </source>
</evidence>
<keyword evidence="1" id="KW-1133">Transmembrane helix</keyword>
<dbReference type="EMBL" id="FOJW01000006">
    <property type="protein sequence ID" value="SFB06675.1"/>
    <property type="molecule type" value="Genomic_DNA"/>
</dbReference>
<dbReference type="Proteomes" id="UP000198642">
    <property type="component" value="Unassembled WGS sequence"/>
</dbReference>
<proteinExistence type="predicted"/>
<organism evidence="2 3">
    <name type="scientific">Lentibacillus halodurans</name>
    <dbReference type="NCBI Taxonomy" id="237679"/>
    <lineage>
        <taxon>Bacteria</taxon>
        <taxon>Bacillati</taxon>
        <taxon>Bacillota</taxon>
        <taxon>Bacilli</taxon>
        <taxon>Bacillales</taxon>
        <taxon>Bacillaceae</taxon>
        <taxon>Lentibacillus</taxon>
    </lineage>
</organism>
<keyword evidence="1" id="KW-0812">Transmembrane</keyword>